<evidence type="ECO:0000313" key="2">
    <source>
        <dbReference type="Proteomes" id="UP000069935"/>
    </source>
</evidence>
<evidence type="ECO:0000313" key="1">
    <source>
        <dbReference type="EMBL" id="ALG74126.1"/>
    </source>
</evidence>
<reference evidence="2" key="1">
    <citation type="submission" date="2015-08" db="EMBL/GenBank/DDBJ databases">
        <title>Complete Genome Sequence of Azospirillum thiophilum BV-S.</title>
        <authorList>
            <person name="Fomenkov A."/>
            <person name="Vincze T."/>
            <person name="Grabovich M."/>
            <person name="Dubinina G."/>
            <person name="Orlova M."/>
            <person name="Belousova E."/>
            <person name="Roberts R.J."/>
        </authorList>
    </citation>
    <scope>NUCLEOTIDE SEQUENCE [LARGE SCALE GENOMIC DNA]</scope>
    <source>
        <strain evidence="2">BV-S</strain>
    </source>
</reference>
<dbReference type="Proteomes" id="UP000069935">
    <property type="component" value="Chromosome 4"/>
</dbReference>
<accession>A0AAC9EYA7</accession>
<sequence>MLRKVFEALLRGSRASADPGAAWNARLDRIAESRPGETPSERSARIEKALQEPRPLPATRLFRNIVDYRAEHGGGIGTTVSASPPPLWALSAGKDGEVPLSAEPVRSASGDLELRVTEEGEDLVLDLAADYGVFVQGKRATAFYSMRTDLLLVLGDRSLNDGLGNIVIEDLSFDRAGSAVVRLPDDPSIRRALHSFAIEPRERGDA</sequence>
<reference evidence="1 2" key="2">
    <citation type="journal article" date="2016" name="Genome Announc.">
        <title>Complete Genome Sequence of a Strain of Azospirillum thiophilum Isolated from a Sulfide Spring.</title>
        <authorList>
            <person name="Fomenkov A."/>
            <person name="Vincze T."/>
            <person name="Grabovich M."/>
            <person name="Anton B.P."/>
            <person name="Dubinina G."/>
            <person name="Orlova M."/>
            <person name="Belousova E."/>
            <person name="Roberts R.J."/>
        </authorList>
    </citation>
    <scope>NUCLEOTIDE SEQUENCE [LARGE SCALE GENOMIC DNA]</scope>
    <source>
        <strain evidence="1 2">BV-S</strain>
    </source>
</reference>
<dbReference type="KEGG" id="ati:AL072_24365"/>
<name>A0AAC9EYA7_9PROT</name>
<dbReference type="AlphaFoldDB" id="A0AAC9EYA7"/>
<dbReference type="RefSeq" id="WP_045583557.1">
    <property type="nucleotide sequence ID" value="NZ_CP012404.1"/>
</dbReference>
<dbReference type="EMBL" id="CP012404">
    <property type="protein sequence ID" value="ALG74126.1"/>
    <property type="molecule type" value="Genomic_DNA"/>
</dbReference>
<protein>
    <submittedName>
        <fullName evidence="1">Uncharacterized protein</fullName>
    </submittedName>
</protein>
<organism evidence="1 2">
    <name type="scientific">Azospirillum thiophilum</name>
    <dbReference type="NCBI Taxonomy" id="528244"/>
    <lineage>
        <taxon>Bacteria</taxon>
        <taxon>Pseudomonadati</taxon>
        <taxon>Pseudomonadota</taxon>
        <taxon>Alphaproteobacteria</taxon>
        <taxon>Rhodospirillales</taxon>
        <taxon>Azospirillaceae</taxon>
        <taxon>Azospirillum</taxon>
    </lineage>
</organism>
<gene>
    <name evidence="1" type="ORF">AL072_24365</name>
</gene>
<keyword evidence="2" id="KW-1185">Reference proteome</keyword>
<proteinExistence type="predicted"/>